<dbReference type="PANTHER" id="PTHR37534:SF12">
    <property type="entry name" value="ZN(2)-C6 FUNGAL-TYPE DOMAIN-CONTAINING PROTEIN"/>
    <property type="match status" value="1"/>
</dbReference>
<feature type="compositionally biased region" description="Low complexity" evidence="6">
    <location>
        <begin position="25"/>
        <end position="34"/>
    </location>
</feature>
<evidence type="ECO:0000256" key="4">
    <source>
        <dbReference type="ARBA" id="ARBA00023163"/>
    </source>
</evidence>
<proteinExistence type="predicted"/>
<dbReference type="EMBL" id="KZ559510">
    <property type="protein sequence ID" value="PLN84601.1"/>
    <property type="molecule type" value="Genomic_DNA"/>
</dbReference>
<accession>A0A2J5I3Y5</accession>
<protein>
    <submittedName>
        <fullName evidence="8">Sexual development transcription factor rosa</fullName>
    </submittedName>
</protein>
<dbReference type="InterPro" id="IPR036864">
    <property type="entry name" value="Zn2-C6_fun-type_DNA-bd_sf"/>
</dbReference>
<sequence>MSGSAASSSIPPTMADGMYASTQTASAGPSARGSSGNGKGRSITRSRSGCFTCRLRRKKCDEERPSCKACSKLGLKCDYRTPQWWATAEQRAKQKDRIKDRIRQTKVMEKEGSLKEYMDRIKALAERTPVTVEYDFSRPVFVEQPQPQIQPQPEMFAAPLPTPITPHDANANVSLNVNVDASNVAPTAPLYPESSSSVYSSLNPPEPHTAAVSAPELTNDDWIGDNINYANVPQAVLPATTPNVPPNRALSSCLRYLISVDDCDRRLFDHFVDNVIPLAFPILEAYPGASSSISEVLHSMQSNHSYLRCCLSVSAIHLKTSLGLEDEMDYDIMKHRYEAISRLSRSINHGSGQMQVMDATLAMIFYNCTMSSSDDYLPDIKWSDHFEAVSSIVKTLTCTPSQFNVSLITWIDILGATILGKTPKFSHTYRTKHLSGTSSGLQRMMGCDDRVMYLISEIACLESLKLEGRVDDMTIYGHVSALNAQIEWTEPADPTIEVPYSSSGLVQPTQLTKIISTLFRLGARIYLLSLISGFDYYDPSIINLVASVTNILQCLPAGQQGFDRSLVWPLFITGAHSVPSSAFRKVLGERVVALGYLGDFGSFGRMYRVLKELWKLTDSPDPLSATGAQPHIESTTFAVGANNQLQQPAHERIHWREVMRRNKWDYLLI</sequence>
<dbReference type="SMART" id="SM00066">
    <property type="entry name" value="GAL4"/>
    <property type="match status" value="1"/>
</dbReference>
<feature type="region of interest" description="Disordered" evidence="6">
    <location>
        <begin position="1"/>
        <end position="45"/>
    </location>
</feature>
<keyword evidence="2" id="KW-0805">Transcription regulation</keyword>
<evidence type="ECO:0000256" key="5">
    <source>
        <dbReference type="ARBA" id="ARBA00023242"/>
    </source>
</evidence>
<dbReference type="GO" id="GO:0000981">
    <property type="term" value="F:DNA-binding transcription factor activity, RNA polymerase II-specific"/>
    <property type="evidence" value="ECO:0007669"/>
    <property type="project" value="InterPro"/>
</dbReference>
<dbReference type="GO" id="GO:0009893">
    <property type="term" value="P:positive regulation of metabolic process"/>
    <property type="evidence" value="ECO:0007669"/>
    <property type="project" value="UniProtKB-ARBA"/>
</dbReference>
<dbReference type="Pfam" id="PF11951">
    <property type="entry name" value="Fungal_trans_2"/>
    <property type="match status" value="1"/>
</dbReference>
<comment type="subcellular location">
    <subcellularLocation>
        <location evidence="1">Nucleus</location>
    </subcellularLocation>
</comment>
<evidence type="ECO:0000313" key="8">
    <source>
        <dbReference type="EMBL" id="PLN84601.1"/>
    </source>
</evidence>
<dbReference type="CDD" id="cd00067">
    <property type="entry name" value="GAL4"/>
    <property type="match status" value="1"/>
</dbReference>
<dbReference type="InterPro" id="IPR001138">
    <property type="entry name" value="Zn2Cys6_DnaBD"/>
</dbReference>
<gene>
    <name evidence="8" type="ORF">BDW42DRAFT_36286</name>
</gene>
<dbReference type="PANTHER" id="PTHR37534">
    <property type="entry name" value="TRANSCRIPTIONAL ACTIVATOR PROTEIN UGA3"/>
    <property type="match status" value="1"/>
</dbReference>
<evidence type="ECO:0000256" key="2">
    <source>
        <dbReference type="ARBA" id="ARBA00023015"/>
    </source>
</evidence>
<keyword evidence="9" id="KW-1185">Reference proteome</keyword>
<dbReference type="Gene3D" id="4.10.240.10">
    <property type="entry name" value="Zn(2)-C6 fungal-type DNA-binding domain"/>
    <property type="match status" value="1"/>
</dbReference>
<evidence type="ECO:0000256" key="3">
    <source>
        <dbReference type="ARBA" id="ARBA00023125"/>
    </source>
</evidence>
<dbReference type="OrthoDB" id="5294180at2759"/>
<keyword evidence="4" id="KW-0804">Transcription</keyword>
<dbReference type="AlphaFoldDB" id="A0A2J5I3Y5"/>
<dbReference type="GO" id="GO:0008270">
    <property type="term" value="F:zinc ion binding"/>
    <property type="evidence" value="ECO:0007669"/>
    <property type="project" value="InterPro"/>
</dbReference>
<keyword evidence="5" id="KW-0539">Nucleus</keyword>
<dbReference type="Proteomes" id="UP000235023">
    <property type="component" value="Unassembled WGS sequence"/>
</dbReference>
<feature type="compositionally biased region" description="Polar residues" evidence="6">
    <location>
        <begin position="1"/>
        <end position="11"/>
    </location>
</feature>
<reference evidence="9" key="1">
    <citation type="submission" date="2017-12" db="EMBL/GenBank/DDBJ databases">
        <authorList>
            <consortium name="DOE Joint Genome Institute"/>
            <person name="Mondo S.J."/>
            <person name="Kjaerbolling I."/>
            <person name="Vesth T.C."/>
            <person name="Frisvad J.C."/>
            <person name="Nybo J.L."/>
            <person name="Theobald S."/>
            <person name="Kuo A."/>
            <person name="Bowyer P."/>
            <person name="Matsuda Y."/>
            <person name="Lyhne E.K."/>
            <person name="Kogle M.E."/>
            <person name="Clum A."/>
            <person name="Lipzen A."/>
            <person name="Salamov A."/>
            <person name="Ngan C.Y."/>
            <person name="Daum C."/>
            <person name="Chiniquy J."/>
            <person name="Barry K."/>
            <person name="LaButti K."/>
            <person name="Haridas S."/>
            <person name="Simmons B.A."/>
            <person name="Magnuson J.K."/>
            <person name="Mortensen U.H."/>
            <person name="Larsen T.O."/>
            <person name="Grigoriev I.V."/>
            <person name="Baker S.E."/>
            <person name="Andersen M.R."/>
            <person name="Nordberg H.P."/>
            <person name="Cantor M.N."/>
            <person name="Hua S.X."/>
        </authorList>
    </citation>
    <scope>NUCLEOTIDE SEQUENCE [LARGE SCALE GENOMIC DNA]</scope>
    <source>
        <strain evidence="9">IBT 19404</strain>
    </source>
</reference>
<dbReference type="GO" id="GO:0005634">
    <property type="term" value="C:nucleus"/>
    <property type="evidence" value="ECO:0007669"/>
    <property type="project" value="UniProtKB-SubCell"/>
</dbReference>
<organism evidence="8 9">
    <name type="scientific">Aspergillus taichungensis</name>
    <dbReference type="NCBI Taxonomy" id="482145"/>
    <lineage>
        <taxon>Eukaryota</taxon>
        <taxon>Fungi</taxon>
        <taxon>Dikarya</taxon>
        <taxon>Ascomycota</taxon>
        <taxon>Pezizomycotina</taxon>
        <taxon>Eurotiomycetes</taxon>
        <taxon>Eurotiomycetidae</taxon>
        <taxon>Eurotiales</taxon>
        <taxon>Aspergillaceae</taxon>
        <taxon>Aspergillus</taxon>
        <taxon>Aspergillus subgen. Circumdati</taxon>
    </lineage>
</organism>
<name>A0A2J5I3Y5_9EURO</name>
<dbReference type="Pfam" id="PF00172">
    <property type="entry name" value="Zn_clus"/>
    <property type="match status" value="1"/>
</dbReference>
<dbReference type="InterPro" id="IPR021858">
    <property type="entry name" value="Fun_TF"/>
</dbReference>
<dbReference type="PROSITE" id="PS50048">
    <property type="entry name" value="ZN2_CY6_FUNGAL_2"/>
    <property type="match status" value="1"/>
</dbReference>
<evidence type="ECO:0000259" key="7">
    <source>
        <dbReference type="PROSITE" id="PS50048"/>
    </source>
</evidence>
<evidence type="ECO:0000256" key="1">
    <source>
        <dbReference type="ARBA" id="ARBA00004123"/>
    </source>
</evidence>
<keyword evidence="3" id="KW-0238">DNA-binding</keyword>
<evidence type="ECO:0000256" key="6">
    <source>
        <dbReference type="SAM" id="MobiDB-lite"/>
    </source>
</evidence>
<dbReference type="GO" id="GO:0003677">
    <property type="term" value="F:DNA binding"/>
    <property type="evidence" value="ECO:0007669"/>
    <property type="project" value="UniProtKB-KW"/>
</dbReference>
<evidence type="ECO:0000313" key="9">
    <source>
        <dbReference type="Proteomes" id="UP000235023"/>
    </source>
</evidence>
<feature type="domain" description="Zn(2)-C6 fungal-type" evidence="7">
    <location>
        <begin position="49"/>
        <end position="79"/>
    </location>
</feature>
<dbReference type="PROSITE" id="PS00463">
    <property type="entry name" value="ZN2_CY6_FUNGAL_1"/>
    <property type="match status" value="1"/>
</dbReference>
<dbReference type="SUPFAM" id="SSF57701">
    <property type="entry name" value="Zn2/Cys6 DNA-binding domain"/>
    <property type="match status" value="1"/>
</dbReference>